<feature type="domain" description="C2H2-type" evidence="10">
    <location>
        <begin position="157"/>
        <end position="184"/>
    </location>
</feature>
<feature type="domain" description="C2H2-type" evidence="10">
    <location>
        <begin position="268"/>
        <end position="295"/>
    </location>
</feature>
<evidence type="ECO:0000256" key="1">
    <source>
        <dbReference type="ARBA" id="ARBA00004123"/>
    </source>
</evidence>
<dbReference type="GO" id="GO:0000978">
    <property type="term" value="F:RNA polymerase II cis-regulatory region sequence-specific DNA binding"/>
    <property type="evidence" value="ECO:0007669"/>
    <property type="project" value="TreeGrafter"/>
</dbReference>
<keyword evidence="6" id="KW-0238">DNA-binding</keyword>
<dbReference type="GO" id="GO:0005634">
    <property type="term" value="C:nucleus"/>
    <property type="evidence" value="ECO:0007669"/>
    <property type="project" value="UniProtKB-SubCell"/>
</dbReference>
<keyword evidence="3" id="KW-0677">Repeat</keyword>
<evidence type="ECO:0000256" key="2">
    <source>
        <dbReference type="ARBA" id="ARBA00022723"/>
    </source>
</evidence>
<evidence type="ECO:0000256" key="3">
    <source>
        <dbReference type="ARBA" id="ARBA00022737"/>
    </source>
</evidence>
<comment type="caution">
    <text evidence="11">The sequence shown here is derived from an EMBL/GenBank/DDBJ whole genome shotgun (WGS) entry which is preliminary data.</text>
</comment>
<dbReference type="GO" id="GO:0000122">
    <property type="term" value="P:negative regulation of transcription by RNA polymerase II"/>
    <property type="evidence" value="ECO:0007669"/>
    <property type="project" value="UniProtKB-ARBA"/>
</dbReference>
<dbReference type="GO" id="GO:0008270">
    <property type="term" value="F:zinc ion binding"/>
    <property type="evidence" value="ECO:0007669"/>
    <property type="project" value="UniProtKB-KW"/>
</dbReference>
<dbReference type="PANTHER" id="PTHR24390:SF159">
    <property type="entry name" value="GROWTH FACTOR INDEPENDENT 1 TRANSCRIPTIONAL REPRESSOR"/>
    <property type="match status" value="1"/>
</dbReference>
<evidence type="ECO:0000313" key="11">
    <source>
        <dbReference type="EMBL" id="KAK7868852.1"/>
    </source>
</evidence>
<evidence type="ECO:0000313" key="12">
    <source>
        <dbReference type="Proteomes" id="UP001378592"/>
    </source>
</evidence>
<sequence length="482" mass="53376">MTHEGGKGEGGGKGGTAAAEAGAQGKGHRCDRCGKRFATRNDLKKHVRVHTGERPYECGECGARFTQGGGLKNHALSRHGGAGLPPPPGGGSPADAPSQVFACSHCGKVFLIKERLRLHLRVHTGERPYACSQCPKRFARGGQLAQHVRSHSGARPFRCERCGAAFSCPTNLKTHVKRHLGERDHVCDVCGKTFTRRDGLRKHLACLHGGVRAFRCSICQKDFKGHLLQHLRTHLREKPHRCDECGAAFAQKSQLTVHARTHSGERPYRCRVCRRAFAHSTALKMHVRRHTGEKPFKCLLCPAPGAAFVQLPHLKKHMLCIHKTAKPYLCVRCRDFFKTKAELEAHPCSAPPVADDADDPDDPKAVVSDAAEGKGSATDEESRPPGMPLERMRLLLAVLLKRISTPQRLDALRFGRRLIDDVLCDSIEGSGRAPCADARLAPAERLRRNVQILLDWTVPKHYMDKFRRERRSTDDLLEELTS</sequence>
<dbReference type="PANTHER" id="PTHR24390">
    <property type="entry name" value="ZINC FINGER PROTEIN"/>
    <property type="match status" value="1"/>
</dbReference>
<feature type="domain" description="C2H2-type" evidence="10">
    <location>
        <begin position="240"/>
        <end position="267"/>
    </location>
</feature>
<feature type="region of interest" description="Disordered" evidence="9">
    <location>
        <begin position="72"/>
        <end position="95"/>
    </location>
</feature>
<evidence type="ECO:0000256" key="7">
    <source>
        <dbReference type="ARBA" id="ARBA00023242"/>
    </source>
</evidence>
<dbReference type="InterPro" id="IPR036236">
    <property type="entry name" value="Znf_C2H2_sf"/>
</dbReference>
<proteinExistence type="predicted"/>
<feature type="domain" description="C2H2-type" evidence="10">
    <location>
        <begin position="214"/>
        <end position="239"/>
    </location>
</feature>
<keyword evidence="12" id="KW-1185">Reference proteome</keyword>
<feature type="domain" description="C2H2-type" evidence="10">
    <location>
        <begin position="28"/>
        <end position="55"/>
    </location>
</feature>
<gene>
    <name evidence="11" type="ORF">R5R35_014179</name>
</gene>
<dbReference type="FunFam" id="3.30.160.60:FF:000072">
    <property type="entry name" value="zinc finger protein 143 isoform X1"/>
    <property type="match status" value="1"/>
</dbReference>
<dbReference type="Pfam" id="PF00096">
    <property type="entry name" value="zf-C2H2"/>
    <property type="match status" value="4"/>
</dbReference>
<dbReference type="Gene3D" id="3.30.160.60">
    <property type="entry name" value="Classic Zinc Finger"/>
    <property type="match status" value="10"/>
</dbReference>
<evidence type="ECO:0000256" key="4">
    <source>
        <dbReference type="ARBA" id="ARBA00022771"/>
    </source>
</evidence>
<dbReference type="FunFam" id="3.30.160.60:FF:000100">
    <property type="entry name" value="Zinc finger 45-like"/>
    <property type="match status" value="1"/>
</dbReference>
<dbReference type="SMART" id="SM00355">
    <property type="entry name" value="ZnF_C2H2"/>
    <property type="match status" value="10"/>
</dbReference>
<dbReference type="FunFam" id="3.30.160.60:FF:000176">
    <property type="entry name" value="zinc finger protein 70"/>
    <property type="match status" value="1"/>
</dbReference>
<evidence type="ECO:0000259" key="10">
    <source>
        <dbReference type="PROSITE" id="PS50157"/>
    </source>
</evidence>
<keyword evidence="2" id="KW-0479">Metal-binding</keyword>
<organism evidence="11 12">
    <name type="scientific">Gryllus longicercus</name>
    <dbReference type="NCBI Taxonomy" id="2509291"/>
    <lineage>
        <taxon>Eukaryota</taxon>
        <taxon>Metazoa</taxon>
        <taxon>Ecdysozoa</taxon>
        <taxon>Arthropoda</taxon>
        <taxon>Hexapoda</taxon>
        <taxon>Insecta</taxon>
        <taxon>Pterygota</taxon>
        <taxon>Neoptera</taxon>
        <taxon>Polyneoptera</taxon>
        <taxon>Orthoptera</taxon>
        <taxon>Ensifera</taxon>
        <taxon>Gryllidea</taxon>
        <taxon>Grylloidea</taxon>
        <taxon>Gryllidae</taxon>
        <taxon>Gryllinae</taxon>
        <taxon>Gryllus</taxon>
    </lineage>
</organism>
<feature type="domain" description="C2H2-type" evidence="10">
    <location>
        <begin position="101"/>
        <end position="128"/>
    </location>
</feature>
<keyword evidence="7" id="KW-0539">Nucleus</keyword>
<dbReference type="FunFam" id="3.30.160.60:FF:002343">
    <property type="entry name" value="Zinc finger protein 33A"/>
    <property type="match status" value="2"/>
</dbReference>
<evidence type="ECO:0000256" key="8">
    <source>
        <dbReference type="PROSITE-ProRule" id="PRU00042"/>
    </source>
</evidence>
<dbReference type="Proteomes" id="UP001378592">
    <property type="component" value="Unassembled WGS sequence"/>
</dbReference>
<feature type="domain" description="C2H2-type" evidence="10">
    <location>
        <begin position="129"/>
        <end position="156"/>
    </location>
</feature>
<keyword evidence="4 8" id="KW-0863">Zinc-finger</keyword>
<dbReference type="EMBL" id="JAZDUA010000085">
    <property type="protein sequence ID" value="KAK7868852.1"/>
    <property type="molecule type" value="Genomic_DNA"/>
</dbReference>
<protein>
    <recommendedName>
        <fullName evidence="10">C2H2-type domain-containing protein</fullName>
    </recommendedName>
</protein>
<dbReference type="FunFam" id="3.30.160.60:FF:000624">
    <property type="entry name" value="zinc finger protein 697"/>
    <property type="match status" value="1"/>
</dbReference>
<name>A0AAN9VVZ4_9ORTH</name>
<feature type="domain" description="C2H2-type" evidence="10">
    <location>
        <begin position="185"/>
        <end position="213"/>
    </location>
</feature>
<dbReference type="PROSITE" id="PS00028">
    <property type="entry name" value="ZINC_FINGER_C2H2_1"/>
    <property type="match status" value="8"/>
</dbReference>
<accession>A0AAN9VVZ4</accession>
<dbReference type="AlphaFoldDB" id="A0AAN9VVZ4"/>
<dbReference type="SUPFAM" id="SSF57667">
    <property type="entry name" value="beta-beta-alpha zinc fingers"/>
    <property type="match status" value="6"/>
</dbReference>
<feature type="region of interest" description="Disordered" evidence="9">
    <location>
        <begin position="1"/>
        <end position="30"/>
    </location>
</feature>
<dbReference type="Pfam" id="PF13894">
    <property type="entry name" value="zf-C2H2_4"/>
    <property type="match status" value="1"/>
</dbReference>
<feature type="region of interest" description="Disordered" evidence="9">
    <location>
        <begin position="350"/>
        <end position="387"/>
    </location>
</feature>
<dbReference type="PROSITE" id="PS50157">
    <property type="entry name" value="ZINC_FINGER_C2H2_2"/>
    <property type="match status" value="9"/>
</dbReference>
<dbReference type="GO" id="GO:0003700">
    <property type="term" value="F:DNA-binding transcription factor activity"/>
    <property type="evidence" value="ECO:0007669"/>
    <property type="project" value="TreeGrafter"/>
</dbReference>
<dbReference type="GO" id="GO:0048598">
    <property type="term" value="P:embryonic morphogenesis"/>
    <property type="evidence" value="ECO:0007669"/>
    <property type="project" value="UniProtKB-ARBA"/>
</dbReference>
<reference evidence="11 12" key="1">
    <citation type="submission" date="2024-03" db="EMBL/GenBank/DDBJ databases">
        <title>The genome assembly and annotation of the cricket Gryllus longicercus Weissman &amp; Gray.</title>
        <authorList>
            <person name="Szrajer S."/>
            <person name="Gray D."/>
            <person name="Ylla G."/>
        </authorList>
    </citation>
    <scope>NUCLEOTIDE SEQUENCE [LARGE SCALE GENOMIC DNA]</scope>
    <source>
        <strain evidence="11">DAG 2021-001</strain>
        <tissue evidence="11">Whole body minus gut</tissue>
    </source>
</reference>
<evidence type="ECO:0000256" key="5">
    <source>
        <dbReference type="ARBA" id="ARBA00022833"/>
    </source>
</evidence>
<dbReference type="Pfam" id="PF13912">
    <property type="entry name" value="zf-C2H2_6"/>
    <property type="match status" value="1"/>
</dbReference>
<evidence type="ECO:0000256" key="6">
    <source>
        <dbReference type="ARBA" id="ARBA00023125"/>
    </source>
</evidence>
<evidence type="ECO:0000256" key="9">
    <source>
        <dbReference type="SAM" id="MobiDB-lite"/>
    </source>
</evidence>
<comment type="subcellular location">
    <subcellularLocation>
        <location evidence="1">Nucleus</location>
    </subcellularLocation>
</comment>
<feature type="domain" description="C2H2-type" evidence="10">
    <location>
        <begin position="56"/>
        <end position="84"/>
    </location>
</feature>
<keyword evidence="5" id="KW-0862">Zinc</keyword>
<dbReference type="FunFam" id="3.30.160.60:FF:001465">
    <property type="entry name" value="Zinc finger protein 560"/>
    <property type="match status" value="1"/>
</dbReference>
<dbReference type="InterPro" id="IPR013087">
    <property type="entry name" value="Znf_C2H2_type"/>
</dbReference>